<dbReference type="AlphaFoldDB" id="A0A9X3CG10"/>
<dbReference type="Proteomes" id="UP001155586">
    <property type="component" value="Unassembled WGS sequence"/>
</dbReference>
<evidence type="ECO:0000313" key="3">
    <source>
        <dbReference type="Proteomes" id="UP001155586"/>
    </source>
</evidence>
<sequence length="160" mass="16653">MKTKLPYFALIGLLTACGGGGGDGGGSSAGSADSGSPSTTPADASTTEDDVTLRSMSDLSIADGFSFNPVMGHSLDVDISAYSTERAYVSVYGEYVENGDGSYSPNYNSRISSSSLDNGTVSLDFCVSEAQQYVLAEVWFYDGSAPIQEILDTSSMSIIQ</sequence>
<reference evidence="2" key="1">
    <citation type="submission" date="2022-02" db="EMBL/GenBank/DDBJ databases">
        <title>Vibrio sp. nov., a new bacterium isolated from Bohai sea, China.</title>
        <authorList>
            <person name="Yuan Y."/>
        </authorList>
    </citation>
    <scope>NUCLEOTIDE SEQUENCE</scope>
    <source>
        <strain evidence="2">DBSS07</strain>
    </source>
</reference>
<dbReference type="PROSITE" id="PS51257">
    <property type="entry name" value="PROKAR_LIPOPROTEIN"/>
    <property type="match status" value="1"/>
</dbReference>
<accession>A0A9X3CG10</accession>
<proteinExistence type="predicted"/>
<keyword evidence="3" id="KW-1185">Reference proteome</keyword>
<evidence type="ECO:0000313" key="2">
    <source>
        <dbReference type="EMBL" id="MCW8335179.1"/>
    </source>
</evidence>
<comment type="caution">
    <text evidence="2">The sequence shown here is derived from an EMBL/GenBank/DDBJ whole genome shotgun (WGS) entry which is preliminary data.</text>
</comment>
<dbReference type="RefSeq" id="WP_252034013.1">
    <property type="nucleotide sequence ID" value="NZ_JAKRRX010000097.1"/>
</dbReference>
<protein>
    <recommendedName>
        <fullName evidence="4">Lipoprotein</fullName>
    </recommendedName>
</protein>
<feature type="region of interest" description="Disordered" evidence="1">
    <location>
        <begin position="24"/>
        <end position="50"/>
    </location>
</feature>
<evidence type="ECO:0008006" key="4">
    <source>
        <dbReference type="Google" id="ProtNLM"/>
    </source>
</evidence>
<evidence type="ECO:0000256" key="1">
    <source>
        <dbReference type="SAM" id="MobiDB-lite"/>
    </source>
</evidence>
<feature type="compositionally biased region" description="Low complexity" evidence="1">
    <location>
        <begin position="29"/>
        <end position="45"/>
    </location>
</feature>
<dbReference type="EMBL" id="JAKRRX010000097">
    <property type="protein sequence ID" value="MCW8335179.1"/>
    <property type="molecule type" value="Genomic_DNA"/>
</dbReference>
<name>A0A9X3CG10_9VIBR</name>
<gene>
    <name evidence="2" type="ORF">MD483_15265</name>
</gene>
<organism evidence="2 3">
    <name type="scientific">Vibrio paucivorans</name>
    <dbReference type="NCBI Taxonomy" id="2829489"/>
    <lineage>
        <taxon>Bacteria</taxon>
        <taxon>Pseudomonadati</taxon>
        <taxon>Pseudomonadota</taxon>
        <taxon>Gammaproteobacteria</taxon>
        <taxon>Vibrionales</taxon>
        <taxon>Vibrionaceae</taxon>
        <taxon>Vibrio</taxon>
    </lineage>
</organism>